<evidence type="ECO:0000256" key="1">
    <source>
        <dbReference type="SAM" id="Phobius"/>
    </source>
</evidence>
<name>A0A8H3EG64_9LECA</name>
<dbReference type="AlphaFoldDB" id="A0A8H3EG64"/>
<organism evidence="2 3">
    <name type="scientific">Imshaugia aleurites</name>
    <dbReference type="NCBI Taxonomy" id="172621"/>
    <lineage>
        <taxon>Eukaryota</taxon>
        <taxon>Fungi</taxon>
        <taxon>Dikarya</taxon>
        <taxon>Ascomycota</taxon>
        <taxon>Pezizomycotina</taxon>
        <taxon>Lecanoromycetes</taxon>
        <taxon>OSLEUM clade</taxon>
        <taxon>Lecanoromycetidae</taxon>
        <taxon>Lecanorales</taxon>
        <taxon>Lecanorineae</taxon>
        <taxon>Parmeliaceae</taxon>
        <taxon>Imshaugia</taxon>
    </lineage>
</organism>
<dbReference type="EMBL" id="CAJPDT010000001">
    <property type="protein sequence ID" value="CAF9905040.1"/>
    <property type="molecule type" value="Genomic_DNA"/>
</dbReference>
<sequence length="113" mass="12834">MPTLYVFFGIAALVGIVTGTSLHYLSGFIISVLNLDPSPEIYRGRTLAAYRAGKQERQDAKDPIMKVRQKDQGFRKKNLGLMEDYTNWNPSKQDRAVDRFNTILEEEDSSDGF</sequence>
<keyword evidence="1" id="KW-0812">Transmembrane</keyword>
<protein>
    <submittedName>
        <fullName evidence="2">Uncharacterized protein</fullName>
    </submittedName>
</protein>
<proteinExistence type="predicted"/>
<comment type="caution">
    <text evidence="2">The sequence shown here is derived from an EMBL/GenBank/DDBJ whole genome shotgun (WGS) entry which is preliminary data.</text>
</comment>
<keyword evidence="1" id="KW-0472">Membrane</keyword>
<dbReference type="OrthoDB" id="4502894at2759"/>
<accession>A0A8H3EG64</accession>
<gene>
    <name evidence="2" type="ORF">IMSHALPRED_000243</name>
</gene>
<feature type="transmembrane region" description="Helical" evidence="1">
    <location>
        <begin position="6"/>
        <end position="35"/>
    </location>
</feature>
<keyword evidence="3" id="KW-1185">Reference proteome</keyword>
<keyword evidence="1" id="KW-1133">Transmembrane helix</keyword>
<evidence type="ECO:0000313" key="2">
    <source>
        <dbReference type="EMBL" id="CAF9905040.1"/>
    </source>
</evidence>
<dbReference type="Proteomes" id="UP000664534">
    <property type="component" value="Unassembled WGS sequence"/>
</dbReference>
<reference evidence="2" key="1">
    <citation type="submission" date="2021-03" db="EMBL/GenBank/DDBJ databases">
        <authorList>
            <person name="Tagirdzhanova G."/>
        </authorList>
    </citation>
    <scope>NUCLEOTIDE SEQUENCE</scope>
</reference>
<evidence type="ECO:0000313" key="3">
    <source>
        <dbReference type="Proteomes" id="UP000664534"/>
    </source>
</evidence>